<proteinExistence type="predicted"/>
<gene>
    <name evidence="4" type="primary">LOC114437552</name>
</gene>
<keyword evidence="3" id="KW-1185">Reference proteome</keyword>
<feature type="compositionally biased region" description="Basic and acidic residues" evidence="2">
    <location>
        <begin position="822"/>
        <end position="839"/>
    </location>
</feature>
<dbReference type="AlphaFoldDB" id="A0A6P7IH91"/>
<feature type="coiled-coil region" evidence="1">
    <location>
        <begin position="620"/>
        <end position="654"/>
    </location>
</feature>
<organism evidence="3 4">
    <name type="scientific">Parambassis ranga</name>
    <name type="common">Indian glassy fish</name>
    <dbReference type="NCBI Taxonomy" id="210632"/>
    <lineage>
        <taxon>Eukaryota</taxon>
        <taxon>Metazoa</taxon>
        <taxon>Chordata</taxon>
        <taxon>Craniata</taxon>
        <taxon>Vertebrata</taxon>
        <taxon>Euteleostomi</taxon>
        <taxon>Actinopterygii</taxon>
        <taxon>Neopterygii</taxon>
        <taxon>Teleostei</taxon>
        <taxon>Neoteleostei</taxon>
        <taxon>Acanthomorphata</taxon>
        <taxon>Ovalentaria</taxon>
        <taxon>Ambassidae</taxon>
        <taxon>Parambassis</taxon>
    </lineage>
</organism>
<dbReference type="OrthoDB" id="5982442at2759"/>
<reference evidence="4" key="1">
    <citation type="submission" date="2025-08" db="UniProtKB">
        <authorList>
            <consortium name="RefSeq"/>
        </authorList>
    </citation>
    <scope>IDENTIFICATION</scope>
</reference>
<feature type="coiled-coil region" evidence="1">
    <location>
        <begin position="687"/>
        <end position="714"/>
    </location>
</feature>
<feature type="coiled-coil region" evidence="1">
    <location>
        <begin position="372"/>
        <end position="544"/>
    </location>
</feature>
<feature type="region of interest" description="Disordered" evidence="2">
    <location>
        <begin position="762"/>
        <end position="839"/>
    </location>
</feature>
<evidence type="ECO:0000256" key="2">
    <source>
        <dbReference type="SAM" id="MobiDB-lite"/>
    </source>
</evidence>
<dbReference type="GeneID" id="114437552"/>
<evidence type="ECO:0000313" key="3">
    <source>
        <dbReference type="Proteomes" id="UP000515145"/>
    </source>
</evidence>
<accession>A0A6P7IH91</accession>
<evidence type="ECO:0000313" key="4">
    <source>
        <dbReference type="RefSeq" id="XP_028264131.1"/>
    </source>
</evidence>
<protein>
    <submittedName>
        <fullName evidence="4">Interaptin isoform X1</fullName>
    </submittedName>
</protein>
<dbReference type="InParanoid" id="A0A6P7IH91"/>
<keyword evidence="1" id="KW-0175">Coiled coil</keyword>
<feature type="compositionally biased region" description="Polar residues" evidence="2">
    <location>
        <begin position="771"/>
        <end position="787"/>
    </location>
</feature>
<sequence>MFSPSCGSSSPLSLMDLDMWDTKSRFTAQTSAWCGSWNPGSGFMSKVSSGTGGFRQSDPGLRKWQSLSYLAPEAATRPFPSAAAELRAARGESSFRQAAVVQWLQDAHERIDTHLDRLKTRNSQLSAAQLLDMKHKHLSEAMSALEQKEAAELTQHEKHQKREELHEKVLKLEKDLLQMKSTLDRGSVNQPIEKAPSSTSRTVPVSEEDSNKQEKQKDDTELLREALKETEIRAKAQEEERNKALQHLHTSTETQRTLLNQIEEMNKKLSQTAQNHSEVQEQLCEANSKISQACLEKAILSTQIVKLEDNMKEMKARLTEALADKDHLTQEKADLLEKGQDLEAKRIQHAFNESLNNNNNNNQPTILIKEELKAFREVNEELRGELEVTKQSLEMSQCQVQELKEEKIVNNKLITELEVRRSQLLREKEELLSKMNEGGDEGLMKIKERCCQYRESVESLESENQKLQDQCLCLEAEVTEKEKLLHLHEEEYREQDAERVQSIKEMKAVVSHWTEKWQKVALTLQSTQEELEELKKNTRNDRDSASLLRAELDACKHELELERGRTQALLHRYKGGGAVETRDRETVTDLTESSLFWEQASDPNSHQNKSSQVCIQSSEVQTLKQKLAEREKELREKEHALKSLERLREAEKMEAQITISALELKLVNKVSEDAQQDKSLQADILTTDSLRAQLDECRRREDQLQQEKVLAVQKLQTLRQLYLVKDEKQPVESRKDKIICPVNQETEQQRRMVTEQLKSLFKEREEKQTGKTDNTSAAGASSPQDRTPTAKAVRAAVERRYWQEGSGLMPVLEEDEENDWTGGKEEGEPTEGSHPEGELPTHTHQMSALSAEISHLKKDNDNLQQDLVLDPALQDLNATGKVSHMSSHCSEECDLQQRWTPAIYPDGIFLAELVSICSPDEDEEEDEVGCSVLNT</sequence>
<dbReference type="Proteomes" id="UP000515145">
    <property type="component" value="Chromosome 6"/>
</dbReference>
<feature type="region of interest" description="Disordered" evidence="2">
    <location>
        <begin position="181"/>
        <end position="221"/>
    </location>
</feature>
<dbReference type="RefSeq" id="XP_028264131.1">
    <property type="nucleotide sequence ID" value="XM_028408330.1"/>
</dbReference>
<feature type="compositionally biased region" description="Basic and acidic residues" evidence="2">
    <location>
        <begin position="209"/>
        <end position="221"/>
    </location>
</feature>
<evidence type="ECO:0000256" key="1">
    <source>
        <dbReference type="SAM" id="Coils"/>
    </source>
</evidence>
<name>A0A6P7IH91_9TELE</name>